<evidence type="ECO:0000256" key="5">
    <source>
        <dbReference type="ARBA" id="ARBA00022679"/>
    </source>
</evidence>
<proteinExistence type="predicted"/>
<reference evidence="8 9" key="1">
    <citation type="submission" date="2023-09" db="EMBL/GenBank/DDBJ databases">
        <authorList>
            <person name="Rey-Velasco X."/>
        </authorList>
    </citation>
    <scope>NUCLEOTIDE SEQUENCE [LARGE SCALE GENOMIC DNA]</scope>
    <source>
        <strain evidence="8 9">W409</strain>
    </source>
</reference>
<evidence type="ECO:0000256" key="4">
    <source>
        <dbReference type="ARBA" id="ARBA00022603"/>
    </source>
</evidence>
<evidence type="ECO:0000256" key="2">
    <source>
        <dbReference type="ARBA" id="ARBA00003015"/>
    </source>
</evidence>
<name>A0AAW8R144_9ALTE</name>
<accession>A0AAW8R144</accession>
<keyword evidence="7" id="KW-0819">tRNA processing</keyword>
<dbReference type="PROSITE" id="PS51625">
    <property type="entry name" value="SAM_MT_TRMB"/>
    <property type="match status" value="1"/>
</dbReference>
<evidence type="ECO:0000313" key="9">
    <source>
        <dbReference type="Proteomes" id="UP001249020"/>
    </source>
</evidence>
<keyword evidence="6" id="KW-0949">S-adenosyl-L-methionine</keyword>
<dbReference type="SUPFAM" id="SSF53335">
    <property type="entry name" value="S-adenosyl-L-methionine-dependent methyltransferases"/>
    <property type="match status" value="1"/>
</dbReference>
<evidence type="ECO:0000256" key="1">
    <source>
        <dbReference type="ARBA" id="ARBA00000142"/>
    </source>
</evidence>
<keyword evidence="4 8" id="KW-0489">Methyltransferase</keyword>
<dbReference type="InterPro" id="IPR029063">
    <property type="entry name" value="SAM-dependent_MTases_sf"/>
</dbReference>
<sequence length="236" mass="26824">MESKPREISSNQLGVHENLLELVEKYRLSAFQKPIAEHTKKAFESVLAWLEGYRGDVIIDACCGVGESSLVLAKQYPNARIIGIDKSSARLDKHQHYAKHTGDTENLDSPANVRVFQADLNDFWRLFAEALKHNRWSIVRQCLYYPNPYPKKSQVQKRWHASPAFASMLACGQTIEVRSNWLVYLQEFQQALSVYNIDSVIEAVSGSPITPFERKYSGSGQPCWQLYTLAAGEDKK</sequence>
<dbReference type="Gene3D" id="3.40.50.150">
    <property type="entry name" value="Vaccinia Virus protein VP39"/>
    <property type="match status" value="1"/>
</dbReference>
<dbReference type="InterPro" id="IPR003358">
    <property type="entry name" value="tRNA_(Gua-N-7)_MeTrfase_Trmb"/>
</dbReference>
<keyword evidence="5" id="KW-0808">Transferase</keyword>
<evidence type="ECO:0000256" key="7">
    <source>
        <dbReference type="ARBA" id="ARBA00022694"/>
    </source>
</evidence>
<dbReference type="AlphaFoldDB" id="A0AAW8R144"/>
<gene>
    <name evidence="8" type="ORF">RM544_10590</name>
</gene>
<protein>
    <recommendedName>
        <fullName evidence="3">tRNA (guanine(46)-N(7))-methyltransferase</fullName>
        <ecNumber evidence="3">2.1.1.33</ecNumber>
    </recommendedName>
</protein>
<dbReference type="EMBL" id="JAVRIE010000004">
    <property type="protein sequence ID" value="MDT0582986.1"/>
    <property type="molecule type" value="Genomic_DNA"/>
</dbReference>
<comment type="catalytic activity">
    <reaction evidence="1">
        <text>guanosine(46) in tRNA + S-adenosyl-L-methionine = N(7)-methylguanosine(46) in tRNA + S-adenosyl-L-homocysteine</text>
        <dbReference type="Rhea" id="RHEA:42708"/>
        <dbReference type="Rhea" id="RHEA-COMP:10188"/>
        <dbReference type="Rhea" id="RHEA-COMP:10189"/>
        <dbReference type="ChEBI" id="CHEBI:57856"/>
        <dbReference type="ChEBI" id="CHEBI:59789"/>
        <dbReference type="ChEBI" id="CHEBI:74269"/>
        <dbReference type="ChEBI" id="CHEBI:74480"/>
        <dbReference type="EC" id="2.1.1.33"/>
    </reaction>
</comment>
<evidence type="ECO:0000256" key="6">
    <source>
        <dbReference type="ARBA" id="ARBA00022691"/>
    </source>
</evidence>
<dbReference type="CDD" id="cd02440">
    <property type="entry name" value="AdoMet_MTases"/>
    <property type="match status" value="1"/>
</dbReference>
<dbReference type="GO" id="GO:0008176">
    <property type="term" value="F:tRNA (guanine(46)-N7)-methyltransferase activity"/>
    <property type="evidence" value="ECO:0007669"/>
    <property type="project" value="UniProtKB-EC"/>
</dbReference>
<evidence type="ECO:0000256" key="3">
    <source>
        <dbReference type="ARBA" id="ARBA00011977"/>
    </source>
</evidence>
<comment type="function">
    <text evidence="2">Catalyzes the formation of N(7)-methylguanine at position 46 (m7G46) in tRNA.</text>
</comment>
<evidence type="ECO:0000313" key="8">
    <source>
        <dbReference type="EMBL" id="MDT0582986.1"/>
    </source>
</evidence>
<organism evidence="8 9">
    <name type="scientific">Brumicola blandensis</name>
    <dbReference type="NCBI Taxonomy" id="3075611"/>
    <lineage>
        <taxon>Bacteria</taxon>
        <taxon>Pseudomonadati</taxon>
        <taxon>Pseudomonadota</taxon>
        <taxon>Gammaproteobacteria</taxon>
        <taxon>Alteromonadales</taxon>
        <taxon>Alteromonadaceae</taxon>
        <taxon>Brumicola</taxon>
    </lineage>
</organism>
<keyword evidence="9" id="KW-1185">Reference proteome</keyword>
<dbReference type="Proteomes" id="UP001249020">
    <property type="component" value="Unassembled WGS sequence"/>
</dbReference>
<dbReference type="RefSeq" id="WP_311361766.1">
    <property type="nucleotide sequence ID" value="NZ_JAVRIE010000004.1"/>
</dbReference>
<dbReference type="EC" id="2.1.1.33" evidence="3"/>
<dbReference type="Pfam" id="PF02390">
    <property type="entry name" value="Methyltransf_4"/>
    <property type="match status" value="1"/>
</dbReference>
<comment type="caution">
    <text evidence="8">The sequence shown here is derived from an EMBL/GenBank/DDBJ whole genome shotgun (WGS) entry which is preliminary data.</text>
</comment>